<gene>
    <name evidence="9" type="ORF">ACFPOG_22045</name>
</gene>
<keyword evidence="4" id="KW-0227">DNA damage</keyword>
<protein>
    <submittedName>
        <fullName evidence="9">Methylated-DNA--[protein]-cysteine S-methyltransferase</fullName>
        <ecNumber evidence="9">2.1.1.63</ecNumber>
    </submittedName>
</protein>
<feature type="domain" description="Methylguanine DNA methyltransferase ribonuclease-like" evidence="8">
    <location>
        <begin position="9"/>
        <end position="96"/>
    </location>
</feature>
<evidence type="ECO:0000256" key="2">
    <source>
        <dbReference type="ARBA" id="ARBA00022603"/>
    </source>
</evidence>
<dbReference type="Pfam" id="PF01035">
    <property type="entry name" value="DNA_binding_1"/>
    <property type="match status" value="1"/>
</dbReference>
<dbReference type="PANTHER" id="PTHR10815">
    <property type="entry name" value="METHYLATED-DNA--PROTEIN-CYSTEINE METHYLTRANSFERASE"/>
    <property type="match status" value="1"/>
</dbReference>
<evidence type="ECO:0000259" key="8">
    <source>
        <dbReference type="Pfam" id="PF02870"/>
    </source>
</evidence>
<dbReference type="EC" id="2.1.1.63" evidence="9"/>
<reference evidence="10" key="1">
    <citation type="journal article" date="2019" name="Int. J. Syst. Evol. Microbiol.">
        <title>The Global Catalogue of Microorganisms (GCM) 10K type strain sequencing project: providing services to taxonomists for standard genome sequencing and annotation.</title>
        <authorList>
            <consortium name="The Broad Institute Genomics Platform"/>
            <consortium name="The Broad Institute Genome Sequencing Center for Infectious Disease"/>
            <person name="Wu L."/>
            <person name="Ma J."/>
        </authorList>
    </citation>
    <scope>NUCLEOTIDE SEQUENCE [LARGE SCALE GENOMIC DNA]</scope>
    <source>
        <strain evidence="10">KACC 11904</strain>
    </source>
</reference>
<dbReference type="EMBL" id="JBHSMJ010000030">
    <property type="protein sequence ID" value="MFC5450933.1"/>
    <property type="molecule type" value="Genomic_DNA"/>
</dbReference>
<evidence type="ECO:0000256" key="4">
    <source>
        <dbReference type="ARBA" id="ARBA00022763"/>
    </source>
</evidence>
<dbReference type="SUPFAM" id="SSF46767">
    <property type="entry name" value="Methylated DNA-protein cysteine methyltransferase, C-terminal domain"/>
    <property type="match status" value="1"/>
</dbReference>
<keyword evidence="5" id="KW-0234">DNA repair</keyword>
<name>A0ABW0KBZ4_9BACL</name>
<evidence type="ECO:0000256" key="5">
    <source>
        <dbReference type="ARBA" id="ARBA00023204"/>
    </source>
</evidence>
<keyword evidence="2 9" id="KW-0489">Methyltransferase</keyword>
<dbReference type="InterPro" id="IPR036388">
    <property type="entry name" value="WH-like_DNA-bd_sf"/>
</dbReference>
<dbReference type="InterPro" id="IPR008332">
    <property type="entry name" value="MethylG_MeTrfase_N"/>
</dbReference>
<dbReference type="Proteomes" id="UP001596044">
    <property type="component" value="Unassembled WGS sequence"/>
</dbReference>
<proteinExistence type="predicted"/>
<dbReference type="GO" id="GO:0032259">
    <property type="term" value="P:methylation"/>
    <property type="evidence" value="ECO:0007669"/>
    <property type="project" value="UniProtKB-KW"/>
</dbReference>
<feature type="domain" description="Methylated-DNA-[protein]-cysteine S-methyltransferase DNA binding" evidence="7">
    <location>
        <begin position="100"/>
        <end position="179"/>
    </location>
</feature>
<dbReference type="PANTHER" id="PTHR10815:SF12">
    <property type="entry name" value="METHYLATED-DNA--PROTEIN-CYSTEINE METHYLTRANSFERASE, INDUCIBLE"/>
    <property type="match status" value="1"/>
</dbReference>
<dbReference type="PROSITE" id="PS00374">
    <property type="entry name" value="MGMT"/>
    <property type="match status" value="1"/>
</dbReference>
<evidence type="ECO:0000313" key="9">
    <source>
        <dbReference type="EMBL" id="MFC5450933.1"/>
    </source>
</evidence>
<evidence type="ECO:0000256" key="3">
    <source>
        <dbReference type="ARBA" id="ARBA00022679"/>
    </source>
</evidence>
<evidence type="ECO:0000259" key="7">
    <source>
        <dbReference type="Pfam" id="PF01035"/>
    </source>
</evidence>
<dbReference type="InterPro" id="IPR014048">
    <property type="entry name" value="MethylDNA_cys_MeTrfase_DNA-bd"/>
</dbReference>
<dbReference type="CDD" id="cd06445">
    <property type="entry name" value="ATase"/>
    <property type="match status" value="1"/>
</dbReference>
<keyword evidence="3 9" id="KW-0808">Transferase</keyword>
<dbReference type="GO" id="GO:0003908">
    <property type="term" value="F:methylated-DNA-[protein]-cysteine S-methyltransferase activity"/>
    <property type="evidence" value="ECO:0007669"/>
    <property type="project" value="UniProtKB-EC"/>
</dbReference>
<dbReference type="InterPro" id="IPR036631">
    <property type="entry name" value="MGMT_N_sf"/>
</dbReference>
<dbReference type="InterPro" id="IPR001497">
    <property type="entry name" value="MethylDNA_cys_MeTrfase_AS"/>
</dbReference>
<dbReference type="NCBIfam" id="TIGR00589">
    <property type="entry name" value="ogt"/>
    <property type="match status" value="1"/>
</dbReference>
<accession>A0ABW0KBZ4</accession>
<dbReference type="InterPro" id="IPR036217">
    <property type="entry name" value="MethylDNA_cys_MeTrfase_DNAb"/>
</dbReference>
<keyword evidence="10" id="KW-1185">Reference proteome</keyword>
<evidence type="ECO:0000256" key="6">
    <source>
        <dbReference type="ARBA" id="ARBA00049348"/>
    </source>
</evidence>
<dbReference type="Pfam" id="PF02870">
    <property type="entry name" value="Methyltransf_1N"/>
    <property type="match status" value="1"/>
</dbReference>
<dbReference type="RefSeq" id="WP_270881596.1">
    <property type="nucleotide sequence ID" value="NZ_JAQFVF010000055.1"/>
</dbReference>
<evidence type="ECO:0000256" key="1">
    <source>
        <dbReference type="ARBA" id="ARBA00001286"/>
    </source>
</evidence>
<evidence type="ECO:0000313" key="10">
    <source>
        <dbReference type="Proteomes" id="UP001596044"/>
    </source>
</evidence>
<dbReference type="Gene3D" id="3.30.160.70">
    <property type="entry name" value="Methylated DNA-protein cysteine methyltransferase domain"/>
    <property type="match status" value="1"/>
</dbReference>
<comment type="catalytic activity">
    <reaction evidence="6">
        <text>a 6-O-methyl-2'-deoxyguanosine in DNA + L-cysteinyl-[protein] = S-methyl-L-cysteinyl-[protein] + a 2'-deoxyguanosine in DNA</text>
        <dbReference type="Rhea" id="RHEA:24000"/>
        <dbReference type="Rhea" id="RHEA-COMP:10131"/>
        <dbReference type="Rhea" id="RHEA-COMP:10132"/>
        <dbReference type="Rhea" id="RHEA-COMP:11367"/>
        <dbReference type="Rhea" id="RHEA-COMP:11368"/>
        <dbReference type="ChEBI" id="CHEBI:29950"/>
        <dbReference type="ChEBI" id="CHEBI:82612"/>
        <dbReference type="ChEBI" id="CHEBI:85445"/>
        <dbReference type="ChEBI" id="CHEBI:85448"/>
        <dbReference type="EC" id="2.1.1.63"/>
    </reaction>
</comment>
<sequence length="188" mass="21115">MSNQASGRLYWTIMQADNWHLLIAATDQGLCFLQFLIQPPSRYTEDEAWTDLVKWARIHAPKLEWVSQTEPLQPYMEQVAQFLRGERGAFTVPLDLRGTPFQRRVWEALLQIPHGHTRNYSEVAASLEQSLAVRAVGTAIGANPVLIVVPCHRVLGKNGALTGYRGGLPNKESLLLLEKSLSFASQHQ</sequence>
<comment type="catalytic activity">
    <reaction evidence="1">
        <text>a 4-O-methyl-thymidine in DNA + L-cysteinyl-[protein] = a thymidine in DNA + S-methyl-L-cysteinyl-[protein]</text>
        <dbReference type="Rhea" id="RHEA:53428"/>
        <dbReference type="Rhea" id="RHEA-COMP:10131"/>
        <dbReference type="Rhea" id="RHEA-COMP:10132"/>
        <dbReference type="Rhea" id="RHEA-COMP:13555"/>
        <dbReference type="Rhea" id="RHEA-COMP:13556"/>
        <dbReference type="ChEBI" id="CHEBI:29950"/>
        <dbReference type="ChEBI" id="CHEBI:82612"/>
        <dbReference type="ChEBI" id="CHEBI:137386"/>
        <dbReference type="ChEBI" id="CHEBI:137387"/>
        <dbReference type="EC" id="2.1.1.63"/>
    </reaction>
</comment>
<organism evidence="9 10">
    <name type="scientific">Paenibacillus aestuarii</name>
    <dbReference type="NCBI Taxonomy" id="516965"/>
    <lineage>
        <taxon>Bacteria</taxon>
        <taxon>Bacillati</taxon>
        <taxon>Bacillota</taxon>
        <taxon>Bacilli</taxon>
        <taxon>Bacillales</taxon>
        <taxon>Paenibacillaceae</taxon>
        <taxon>Paenibacillus</taxon>
    </lineage>
</organism>
<comment type="caution">
    <text evidence="9">The sequence shown here is derived from an EMBL/GenBank/DDBJ whole genome shotgun (WGS) entry which is preliminary data.</text>
</comment>
<dbReference type="SUPFAM" id="SSF53155">
    <property type="entry name" value="Methylated DNA-protein cysteine methyltransferase domain"/>
    <property type="match status" value="1"/>
</dbReference>
<dbReference type="Gene3D" id="1.10.10.10">
    <property type="entry name" value="Winged helix-like DNA-binding domain superfamily/Winged helix DNA-binding domain"/>
    <property type="match status" value="1"/>
</dbReference>